<evidence type="ECO:0000256" key="7">
    <source>
        <dbReference type="ARBA" id="ARBA00022840"/>
    </source>
</evidence>
<dbReference type="GO" id="GO:0016787">
    <property type="term" value="F:hydrolase activity"/>
    <property type="evidence" value="ECO:0007669"/>
    <property type="project" value="UniProtKB-KW"/>
</dbReference>
<protein>
    <submittedName>
        <fullName evidence="11">PI4KG4 protein</fullName>
    </submittedName>
</protein>
<keyword evidence="8" id="KW-0342">GTP-binding</keyword>
<dbReference type="PANTHER" id="PTHR45800:SF11">
    <property type="entry name" value="PHOSPHATIDYLINOSITOL 3-KINASE-RELATED PROTEIN KINASE"/>
    <property type="match status" value="1"/>
</dbReference>
<keyword evidence="7" id="KW-0067">ATP-binding</keyword>
<sequence length="614" mass="67903">MREIVDMLQNEDFRVAGVYCIDVNFIEDTAKFLSGALSALTAMVNLELPHINVLTKCDLLPEGADVERYIEGDPEAIVADLRTSMHPRYRKLNEALGQLLEEYSLVSFVALNRDEEDSIELCLAHVNHCIQYGENLEPEGNFDMPDDDMGGVSIATPCLQQVFTYKHQPQLFALSLRCDFAWVALLHKGIELRGAFPVEHYLQKATQESPAEIQYLVHNLGGDRSKTAKDVGMYVAQQVPTPRELHDLVENISDAMLAGIKPLLTDDGTGATYMLRGPGSSKPLAVFKPKDEEAYAPNNPRGYQAKENSIGLRPGVLSTQQAAREVAAFLLDHKKFAGVPPTTLVHAKHEKFVNPDKNKVEWKIGALQEFVNSCGTSGDFGMSVFSVSSVHRIGILDVRIVNLDRNDGNLLVSDSKRPKLIPIDHGLSLPDRLEVYTTDVVWMDWPQAKKPFDKPELDYIRMLDPEKDAKNIETQLGVRRECLRLLEVTTKLLKFGAERGLTLHQIGLILYREDPDDGDGTHKPSVLESIISRCVESALAAIGQSSRTASTTESLDLVPTLRHGSRLRRQVSGGGANDGYHPSPLPSPMITPSRPPTEGTFPAFTMLDSGESDS</sequence>
<feature type="region of interest" description="Disordered" evidence="9">
    <location>
        <begin position="563"/>
        <end position="614"/>
    </location>
</feature>
<evidence type="ECO:0000256" key="6">
    <source>
        <dbReference type="ARBA" id="ARBA00022801"/>
    </source>
</evidence>
<evidence type="ECO:0000256" key="1">
    <source>
        <dbReference type="ARBA" id="ARBA00005290"/>
    </source>
</evidence>
<keyword evidence="5" id="KW-0418">Kinase</keyword>
<dbReference type="Gene3D" id="3.40.50.300">
    <property type="entry name" value="P-loop containing nucleotide triphosphate hydrolases"/>
    <property type="match status" value="1"/>
</dbReference>
<evidence type="ECO:0000256" key="4">
    <source>
        <dbReference type="ARBA" id="ARBA00022741"/>
    </source>
</evidence>
<dbReference type="Proteomes" id="UP000649617">
    <property type="component" value="Unassembled WGS sequence"/>
</dbReference>
<dbReference type="GO" id="GO:0016301">
    <property type="term" value="F:kinase activity"/>
    <property type="evidence" value="ECO:0007669"/>
    <property type="project" value="UniProtKB-KW"/>
</dbReference>
<dbReference type="InterPro" id="IPR027417">
    <property type="entry name" value="P-loop_NTPase"/>
</dbReference>
<dbReference type="EMBL" id="CAJNIZ010047664">
    <property type="protein sequence ID" value="CAE7772932.1"/>
    <property type="molecule type" value="Genomic_DNA"/>
</dbReference>
<dbReference type="AlphaFoldDB" id="A0A812YAP0"/>
<evidence type="ECO:0000313" key="11">
    <source>
        <dbReference type="EMBL" id="CAE7772932.1"/>
    </source>
</evidence>
<comment type="caution">
    <text evidence="11">The sequence shown here is derived from an EMBL/GenBank/DDBJ whole genome shotgun (WGS) entry which is preliminary data.</text>
</comment>
<organism evidence="11 12">
    <name type="scientific">Symbiodinium pilosum</name>
    <name type="common">Dinoflagellate</name>
    <dbReference type="NCBI Taxonomy" id="2952"/>
    <lineage>
        <taxon>Eukaryota</taxon>
        <taxon>Sar</taxon>
        <taxon>Alveolata</taxon>
        <taxon>Dinophyceae</taxon>
        <taxon>Suessiales</taxon>
        <taxon>Symbiodiniaceae</taxon>
        <taxon>Symbiodinium</taxon>
    </lineage>
</organism>
<keyword evidence="4" id="KW-0547">Nucleotide-binding</keyword>
<dbReference type="SUPFAM" id="SSF52540">
    <property type="entry name" value="P-loop containing nucleoside triphosphate hydrolases"/>
    <property type="match status" value="1"/>
</dbReference>
<dbReference type="GO" id="GO:0005525">
    <property type="term" value="F:GTP binding"/>
    <property type="evidence" value="ECO:0007669"/>
    <property type="project" value="UniProtKB-KW"/>
</dbReference>
<comment type="similarity">
    <text evidence="1">Belongs to the GPN-loop GTPase family.</text>
</comment>
<dbReference type="Pfam" id="PF03029">
    <property type="entry name" value="ATP_bind_1"/>
    <property type="match status" value="1"/>
</dbReference>
<evidence type="ECO:0000256" key="5">
    <source>
        <dbReference type="ARBA" id="ARBA00022777"/>
    </source>
</evidence>
<keyword evidence="12" id="KW-1185">Reference proteome</keyword>
<feature type="non-terminal residue" evidence="11">
    <location>
        <position position="1"/>
    </location>
</feature>
<feature type="compositionally biased region" description="Pro residues" evidence="9">
    <location>
        <begin position="583"/>
        <end position="595"/>
    </location>
</feature>
<proteinExistence type="inferred from homology"/>
<dbReference type="GO" id="GO:0005524">
    <property type="term" value="F:ATP binding"/>
    <property type="evidence" value="ECO:0007669"/>
    <property type="project" value="UniProtKB-KW"/>
</dbReference>
<name>A0A812YAP0_SYMPI</name>
<accession>A0A812YAP0</accession>
<dbReference type="PROSITE" id="PS50290">
    <property type="entry name" value="PI3_4_KINASE_3"/>
    <property type="match status" value="1"/>
</dbReference>
<evidence type="ECO:0000256" key="3">
    <source>
        <dbReference type="ARBA" id="ARBA00022679"/>
    </source>
</evidence>
<evidence type="ECO:0000313" key="12">
    <source>
        <dbReference type="Proteomes" id="UP000649617"/>
    </source>
</evidence>
<gene>
    <name evidence="11" type="primary">PI4KG4</name>
    <name evidence="11" type="ORF">SPIL2461_LOCUS22802</name>
</gene>
<feature type="domain" description="PI3K/PI4K catalytic" evidence="10">
    <location>
        <begin position="259"/>
        <end position="546"/>
    </location>
</feature>
<evidence type="ECO:0000256" key="9">
    <source>
        <dbReference type="SAM" id="MobiDB-lite"/>
    </source>
</evidence>
<dbReference type="PANTHER" id="PTHR45800">
    <property type="entry name" value="PHOSPHATIDYLINOSITOL 4-KINASE GAMMA"/>
    <property type="match status" value="1"/>
</dbReference>
<dbReference type="InterPro" id="IPR044571">
    <property type="entry name" value="P4KG1-8"/>
</dbReference>
<keyword evidence="6" id="KW-0378">Hydrolase</keyword>
<dbReference type="InterPro" id="IPR000403">
    <property type="entry name" value="PI3/4_kinase_cat_dom"/>
</dbReference>
<reference evidence="11" key="1">
    <citation type="submission" date="2021-02" db="EMBL/GenBank/DDBJ databases">
        <authorList>
            <person name="Dougan E. K."/>
            <person name="Rhodes N."/>
            <person name="Thang M."/>
            <person name="Chan C."/>
        </authorList>
    </citation>
    <scope>NUCLEOTIDE SEQUENCE</scope>
</reference>
<evidence type="ECO:0000259" key="10">
    <source>
        <dbReference type="PROSITE" id="PS50290"/>
    </source>
</evidence>
<dbReference type="OrthoDB" id="5839at2759"/>
<evidence type="ECO:0000256" key="2">
    <source>
        <dbReference type="ARBA" id="ARBA00008941"/>
    </source>
</evidence>
<comment type="similarity">
    <text evidence="2">Belongs to the PI3/PI4-kinase family. Type II PI4K subfamily.</text>
</comment>
<keyword evidence="3" id="KW-0808">Transferase</keyword>
<dbReference type="Pfam" id="PF00454">
    <property type="entry name" value="PI3_PI4_kinase"/>
    <property type="match status" value="1"/>
</dbReference>
<evidence type="ECO:0000256" key="8">
    <source>
        <dbReference type="ARBA" id="ARBA00023134"/>
    </source>
</evidence>
<dbReference type="InterPro" id="IPR004130">
    <property type="entry name" value="Gpn"/>
</dbReference>